<evidence type="ECO:0000313" key="1">
    <source>
        <dbReference type="EMBL" id="AWI26552.1"/>
    </source>
</evidence>
<dbReference type="KEGG" id="fpal:HYN49_11940"/>
<organism evidence="1 2">
    <name type="scientific">Flavobacterium pallidum</name>
    <dbReference type="NCBI Taxonomy" id="2172098"/>
    <lineage>
        <taxon>Bacteria</taxon>
        <taxon>Pseudomonadati</taxon>
        <taxon>Bacteroidota</taxon>
        <taxon>Flavobacteriia</taxon>
        <taxon>Flavobacteriales</taxon>
        <taxon>Flavobacteriaceae</taxon>
        <taxon>Flavobacterium</taxon>
    </lineage>
</organism>
<dbReference type="RefSeq" id="WP_108904329.1">
    <property type="nucleotide sequence ID" value="NZ_CP029187.1"/>
</dbReference>
<name>A0A2S1SJL9_9FLAO</name>
<protein>
    <submittedName>
        <fullName evidence="1">Bacteriocin-protection protein</fullName>
    </submittedName>
</protein>
<dbReference type="EMBL" id="CP029187">
    <property type="protein sequence ID" value="AWI26552.1"/>
    <property type="molecule type" value="Genomic_DNA"/>
</dbReference>
<dbReference type="Pfam" id="PF13376">
    <property type="entry name" value="OmdA"/>
    <property type="match status" value="1"/>
</dbReference>
<evidence type="ECO:0000313" key="2">
    <source>
        <dbReference type="Proteomes" id="UP000244937"/>
    </source>
</evidence>
<keyword evidence="2" id="KW-1185">Reference proteome</keyword>
<gene>
    <name evidence="1" type="ORF">HYN49_11940</name>
</gene>
<proteinExistence type="predicted"/>
<dbReference type="Proteomes" id="UP000244937">
    <property type="component" value="Chromosome"/>
</dbReference>
<dbReference type="OrthoDB" id="9796999at2"/>
<reference evidence="1 2" key="1">
    <citation type="submission" date="2018-05" db="EMBL/GenBank/DDBJ databases">
        <title>Genome sequencing of Flavobacterium sp. HYN0049.</title>
        <authorList>
            <person name="Yi H."/>
            <person name="Baek C."/>
        </authorList>
    </citation>
    <scope>NUCLEOTIDE SEQUENCE [LARGE SCALE GENOMIC DNA]</scope>
    <source>
        <strain evidence="1 2">HYN0049</strain>
    </source>
</reference>
<sequence length="188" mass="21973">MSNNNPLFFETAADFRKWLEKNHDKCTELIVGYYRVNSGKPSMNWPDSVDQALSFGWIDGHLKPVDEISYTRRFTPRKPNSIWSNVNIRKAEKLISEGLMHESGMAAYNLRKPEKTGIYGFEKPLQELDKSLEKAFRANKKAWEFFDKQAPSYKKIIIHWLMAAKQEKTQFSRLEKIIQASLEGKKIR</sequence>
<dbReference type="AlphaFoldDB" id="A0A2S1SJL9"/>
<accession>A0A2S1SJL9</accession>